<protein>
    <submittedName>
        <fullName evidence="5">LacI family DNA-binding transcriptional regulator</fullName>
    </submittedName>
</protein>
<proteinExistence type="predicted"/>
<keyword evidence="1" id="KW-0805">Transcription regulation</keyword>
<dbReference type="Gene3D" id="3.40.50.2300">
    <property type="match status" value="2"/>
</dbReference>
<keyword evidence="6" id="KW-1185">Reference proteome</keyword>
<sequence>MHSVRRPPAMRDVAHLAGVSHQTVSRVVNDHPSVRSETRARVLAAMRALDYQPNVAARTLATNRSQTVGLVTFDTTLFGPSFMVHAIERAAREAGYFVSIASARELNVPSVTEAIRRLREQAVEGIITLAPVAAAWTALGRSLLDVPAHVPIVGMGIDVHAMPEVPMVAVDNAAGAGLATRHLIALGHRTVHHVAGPPEWPEARERMAGWQAALEAAGLPVPRALPGDWSARSGYAAGRALAADPAVTAVFCGNDQMAIGVLRAMHEAGRAVPGAVSVVGFDDMPEAPYLQPPLTTVRQDFAELGRRSMHLLVTQIATGVRQTGQHRSAPDLVVRESTSALAF</sequence>
<dbReference type="Pfam" id="PF00356">
    <property type="entry name" value="LacI"/>
    <property type="match status" value="1"/>
</dbReference>
<dbReference type="CDD" id="cd01392">
    <property type="entry name" value="HTH_LacI"/>
    <property type="match status" value="1"/>
</dbReference>
<dbReference type="EMBL" id="JBHSIU010000041">
    <property type="protein sequence ID" value="MFC5002068.1"/>
    <property type="molecule type" value="Genomic_DNA"/>
</dbReference>
<dbReference type="PROSITE" id="PS50932">
    <property type="entry name" value="HTH_LACI_2"/>
    <property type="match status" value="1"/>
</dbReference>
<keyword evidence="2 5" id="KW-0238">DNA-binding</keyword>
<dbReference type="InterPro" id="IPR010982">
    <property type="entry name" value="Lambda_DNA-bd_dom_sf"/>
</dbReference>
<dbReference type="Proteomes" id="UP001595912">
    <property type="component" value="Unassembled WGS sequence"/>
</dbReference>
<evidence type="ECO:0000256" key="2">
    <source>
        <dbReference type="ARBA" id="ARBA00023125"/>
    </source>
</evidence>
<dbReference type="SUPFAM" id="SSF53822">
    <property type="entry name" value="Periplasmic binding protein-like I"/>
    <property type="match status" value="1"/>
</dbReference>
<dbReference type="InterPro" id="IPR046335">
    <property type="entry name" value="LacI/GalR-like_sensor"/>
</dbReference>
<dbReference type="InterPro" id="IPR000843">
    <property type="entry name" value="HTH_LacI"/>
</dbReference>
<dbReference type="PROSITE" id="PS00356">
    <property type="entry name" value="HTH_LACI_1"/>
    <property type="match status" value="1"/>
</dbReference>
<name>A0ABV9W0H9_9ACTN</name>
<evidence type="ECO:0000313" key="6">
    <source>
        <dbReference type="Proteomes" id="UP001595912"/>
    </source>
</evidence>
<gene>
    <name evidence="5" type="ORF">ACFPIJ_30085</name>
</gene>
<dbReference type="CDD" id="cd01574">
    <property type="entry name" value="PBP1_LacI"/>
    <property type="match status" value="1"/>
</dbReference>
<reference evidence="6" key="1">
    <citation type="journal article" date="2019" name="Int. J. Syst. Evol. Microbiol.">
        <title>The Global Catalogue of Microorganisms (GCM) 10K type strain sequencing project: providing services to taxonomists for standard genome sequencing and annotation.</title>
        <authorList>
            <consortium name="The Broad Institute Genomics Platform"/>
            <consortium name="The Broad Institute Genome Sequencing Center for Infectious Disease"/>
            <person name="Wu L."/>
            <person name="Ma J."/>
        </authorList>
    </citation>
    <scope>NUCLEOTIDE SEQUENCE [LARGE SCALE GENOMIC DNA]</scope>
    <source>
        <strain evidence="6">CGMCC 4.7152</strain>
    </source>
</reference>
<dbReference type="Pfam" id="PF13377">
    <property type="entry name" value="Peripla_BP_3"/>
    <property type="match status" value="1"/>
</dbReference>
<dbReference type="SMART" id="SM00354">
    <property type="entry name" value="HTH_LACI"/>
    <property type="match status" value="1"/>
</dbReference>
<accession>A0ABV9W0H9</accession>
<evidence type="ECO:0000259" key="4">
    <source>
        <dbReference type="PROSITE" id="PS50932"/>
    </source>
</evidence>
<organism evidence="5 6">
    <name type="scientific">Dactylosporangium cerinum</name>
    <dbReference type="NCBI Taxonomy" id="1434730"/>
    <lineage>
        <taxon>Bacteria</taxon>
        <taxon>Bacillati</taxon>
        <taxon>Actinomycetota</taxon>
        <taxon>Actinomycetes</taxon>
        <taxon>Micromonosporales</taxon>
        <taxon>Micromonosporaceae</taxon>
        <taxon>Dactylosporangium</taxon>
    </lineage>
</organism>
<dbReference type="SUPFAM" id="SSF47413">
    <property type="entry name" value="lambda repressor-like DNA-binding domains"/>
    <property type="match status" value="1"/>
</dbReference>
<dbReference type="RefSeq" id="WP_380119804.1">
    <property type="nucleotide sequence ID" value="NZ_JBHSIU010000041.1"/>
</dbReference>
<evidence type="ECO:0000256" key="3">
    <source>
        <dbReference type="ARBA" id="ARBA00023163"/>
    </source>
</evidence>
<feature type="domain" description="HTH lacI-type" evidence="4">
    <location>
        <begin position="8"/>
        <end position="62"/>
    </location>
</feature>
<comment type="caution">
    <text evidence="5">The sequence shown here is derived from an EMBL/GenBank/DDBJ whole genome shotgun (WGS) entry which is preliminary data.</text>
</comment>
<dbReference type="PANTHER" id="PTHR30146">
    <property type="entry name" value="LACI-RELATED TRANSCRIPTIONAL REPRESSOR"/>
    <property type="match status" value="1"/>
</dbReference>
<evidence type="ECO:0000256" key="1">
    <source>
        <dbReference type="ARBA" id="ARBA00023015"/>
    </source>
</evidence>
<dbReference type="PANTHER" id="PTHR30146:SF109">
    <property type="entry name" value="HTH-TYPE TRANSCRIPTIONAL REGULATOR GALS"/>
    <property type="match status" value="1"/>
</dbReference>
<dbReference type="GO" id="GO:0003677">
    <property type="term" value="F:DNA binding"/>
    <property type="evidence" value="ECO:0007669"/>
    <property type="project" value="UniProtKB-KW"/>
</dbReference>
<dbReference type="InterPro" id="IPR028082">
    <property type="entry name" value="Peripla_BP_I"/>
</dbReference>
<keyword evidence="3" id="KW-0804">Transcription</keyword>
<dbReference type="Gene3D" id="1.10.260.40">
    <property type="entry name" value="lambda repressor-like DNA-binding domains"/>
    <property type="match status" value="1"/>
</dbReference>
<evidence type="ECO:0000313" key="5">
    <source>
        <dbReference type="EMBL" id="MFC5002068.1"/>
    </source>
</evidence>